<feature type="region of interest" description="Disordered" evidence="1">
    <location>
        <begin position="107"/>
        <end position="136"/>
    </location>
</feature>
<evidence type="ECO:0000256" key="1">
    <source>
        <dbReference type="SAM" id="MobiDB-lite"/>
    </source>
</evidence>
<proteinExistence type="predicted"/>
<accession>A0AAW1A0W3</accession>
<dbReference type="EMBL" id="JAWNGG020000076">
    <property type="protein sequence ID" value="KAK9303555.1"/>
    <property type="molecule type" value="Genomic_DNA"/>
</dbReference>
<dbReference type="AlphaFoldDB" id="A0AAW1A0W3"/>
<comment type="caution">
    <text evidence="2">The sequence shown here is derived from an EMBL/GenBank/DDBJ whole genome shotgun (WGS) entry which is preliminary data.</text>
</comment>
<dbReference type="Proteomes" id="UP001432146">
    <property type="component" value="Unassembled WGS sequence"/>
</dbReference>
<name>A0AAW1A0W3_9HYME</name>
<evidence type="ECO:0000313" key="2">
    <source>
        <dbReference type="EMBL" id="KAK9303555.1"/>
    </source>
</evidence>
<organism evidence="2 3">
    <name type="scientific">Tetragonisca angustula</name>
    <dbReference type="NCBI Taxonomy" id="166442"/>
    <lineage>
        <taxon>Eukaryota</taxon>
        <taxon>Metazoa</taxon>
        <taxon>Ecdysozoa</taxon>
        <taxon>Arthropoda</taxon>
        <taxon>Hexapoda</taxon>
        <taxon>Insecta</taxon>
        <taxon>Pterygota</taxon>
        <taxon>Neoptera</taxon>
        <taxon>Endopterygota</taxon>
        <taxon>Hymenoptera</taxon>
        <taxon>Apocrita</taxon>
        <taxon>Aculeata</taxon>
        <taxon>Apoidea</taxon>
        <taxon>Anthophila</taxon>
        <taxon>Apidae</taxon>
        <taxon>Tetragonisca</taxon>
    </lineage>
</organism>
<protein>
    <submittedName>
        <fullName evidence="2">Uncharacterized protein</fullName>
    </submittedName>
</protein>
<reference evidence="2 3" key="1">
    <citation type="submission" date="2024-05" db="EMBL/GenBank/DDBJ databases">
        <title>The nuclear and mitochondrial genome assemblies of Tetragonisca angustula (Apidae: Meliponini), a tiny yet remarkable pollinator in the Neotropics.</title>
        <authorList>
            <person name="Ferrari R."/>
            <person name="Ricardo P.C."/>
            <person name="Dias F.C."/>
            <person name="Araujo N.S."/>
            <person name="Soares D.O."/>
            <person name="Zhou Q.-S."/>
            <person name="Zhu C.-D."/>
            <person name="Coutinho L."/>
            <person name="Airas M.C."/>
            <person name="Batista T.M."/>
        </authorList>
    </citation>
    <scope>NUCLEOTIDE SEQUENCE [LARGE SCALE GENOMIC DNA]</scope>
    <source>
        <strain evidence="2">ASF017062</strain>
        <tissue evidence="2">Abdomen</tissue>
    </source>
</reference>
<keyword evidence="3" id="KW-1185">Reference proteome</keyword>
<sequence length="244" mass="26804">MAIPFVMPSDDEAGDQGQRLEQLMLDLYAALQQVLRSRAAQHASRNHRLPRRAGDNRQPVILVDSDLSRMPLPDLVLYAVEQLPPASPQVTVSAPSSPTRDVAFQFPECSSTENDQAPVPSPRPRPRRRRLASEGCGASAMKKGPVVEPICNSCCGHFGHGFNGRQWANVGASLRNIADDFDSMTKPAEIGKTRLPAMSPVFEDTNNANESSDGILSFIPAALRETLWTTMALYLGWRLVSRLR</sequence>
<evidence type="ECO:0000313" key="3">
    <source>
        <dbReference type="Proteomes" id="UP001432146"/>
    </source>
</evidence>
<gene>
    <name evidence="2" type="ORF">QLX08_004782</name>
</gene>